<sequence>MARVRRRASVVVGCVAACALVVSATGCTSVEVRPADVIGTWHGPNGGAITVFSDGRAIFSDFPRVAAGGDGAGVVSGAAKWYIDPEVPHEYIEFVGTKMTSSAFNHKGWTGNVVFGRSQMYFWTADPSENKKYTVTRSSR</sequence>
<evidence type="ECO:0000313" key="3">
    <source>
        <dbReference type="Proteomes" id="UP000280008"/>
    </source>
</evidence>
<comment type="caution">
    <text evidence="2">The sequence shown here is derived from an EMBL/GenBank/DDBJ whole genome shotgun (WGS) entry which is preliminary data.</text>
</comment>
<keyword evidence="1" id="KW-0732">Signal</keyword>
<evidence type="ECO:0008006" key="4">
    <source>
        <dbReference type="Google" id="ProtNLM"/>
    </source>
</evidence>
<proteinExistence type="predicted"/>
<dbReference type="PROSITE" id="PS51257">
    <property type="entry name" value="PROKAR_LIPOPROTEIN"/>
    <property type="match status" value="1"/>
</dbReference>
<dbReference type="EMBL" id="RBKS01000001">
    <property type="protein sequence ID" value="RKR76504.1"/>
    <property type="molecule type" value="Genomic_DNA"/>
</dbReference>
<feature type="chain" id="PRO_5019726068" description="Lipoprotein" evidence="1">
    <location>
        <begin position="25"/>
        <end position="140"/>
    </location>
</feature>
<evidence type="ECO:0000313" key="2">
    <source>
        <dbReference type="EMBL" id="RKR76504.1"/>
    </source>
</evidence>
<keyword evidence="3" id="KW-1185">Reference proteome</keyword>
<reference evidence="2 3" key="1">
    <citation type="submission" date="2018-10" db="EMBL/GenBank/DDBJ databases">
        <title>Sequencing the genomes of 1000 actinobacteria strains.</title>
        <authorList>
            <person name="Klenk H.-P."/>
        </authorList>
    </citation>
    <scope>NUCLEOTIDE SEQUENCE [LARGE SCALE GENOMIC DNA]</scope>
    <source>
        <strain evidence="2 3">DSM 17894</strain>
    </source>
</reference>
<accession>A0A495IKL0</accession>
<dbReference type="Proteomes" id="UP000280008">
    <property type="component" value="Unassembled WGS sequence"/>
</dbReference>
<dbReference type="RefSeq" id="WP_170160003.1">
    <property type="nucleotide sequence ID" value="NZ_RBKS01000001.1"/>
</dbReference>
<protein>
    <recommendedName>
        <fullName evidence="4">Lipoprotein</fullName>
    </recommendedName>
</protein>
<name>A0A495IKL0_9MICO</name>
<gene>
    <name evidence="2" type="ORF">C8E83_3681</name>
</gene>
<evidence type="ECO:0000256" key="1">
    <source>
        <dbReference type="SAM" id="SignalP"/>
    </source>
</evidence>
<organism evidence="2 3">
    <name type="scientific">Frondihabitans australicus</name>
    <dbReference type="NCBI Taxonomy" id="386892"/>
    <lineage>
        <taxon>Bacteria</taxon>
        <taxon>Bacillati</taxon>
        <taxon>Actinomycetota</taxon>
        <taxon>Actinomycetes</taxon>
        <taxon>Micrococcales</taxon>
        <taxon>Microbacteriaceae</taxon>
        <taxon>Frondihabitans</taxon>
    </lineage>
</organism>
<feature type="signal peptide" evidence="1">
    <location>
        <begin position="1"/>
        <end position="24"/>
    </location>
</feature>
<dbReference type="AlphaFoldDB" id="A0A495IKL0"/>